<name>A0A101LZS4_PICGL</name>
<comment type="caution">
    <text evidence="1">The sequence shown here is derived from an EMBL/GenBank/DDBJ whole genome shotgun (WGS) entry which is preliminary data.</text>
</comment>
<protein>
    <submittedName>
        <fullName evidence="1">Uncharacterized protein</fullName>
    </submittedName>
</protein>
<accession>A0A101LZS4</accession>
<organism evidence="1">
    <name type="scientific">Picea glauca</name>
    <name type="common">White spruce</name>
    <name type="synonym">Pinus glauca</name>
    <dbReference type="NCBI Taxonomy" id="3330"/>
    <lineage>
        <taxon>Eukaryota</taxon>
        <taxon>Viridiplantae</taxon>
        <taxon>Streptophyta</taxon>
        <taxon>Embryophyta</taxon>
        <taxon>Tracheophyta</taxon>
        <taxon>Spermatophyta</taxon>
        <taxon>Pinopsida</taxon>
        <taxon>Pinidae</taxon>
        <taxon>Conifers I</taxon>
        <taxon>Pinales</taxon>
        <taxon>Pinaceae</taxon>
        <taxon>Picea</taxon>
    </lineage>
</organism>
<dbReference type="EMBL" id="LKAM01000006">
    <property type="protein sequence ID" value="KUM48272.1"/>
    <property type="molecule type" value="Genomic_DNA"/>
</dbReference>
<evidence type="ECO:0000313" key="1">
    <source>
        <dbReference type="EMBL" id="KUM48272.1"/>
    </source>
</evidence>
<keyword evidence="1" id="KW-0496">Mitochondrion</keyword>
<proteinExistence type="predicted"/>
<geneLocation type="mitochondrion" evidence="1"/>
<reference evidence="1" key="1">
    <citation type="journal article" date="2015" name="Genome Biol. Evol.">
        <title>Organellar Genomes of White Spruce (Picea glauca): Assembly and Annotation.</title>
        <authorList>
            <person name="Jackman S.D."/>
            <person name="Warren R.L."/>
            <person name="Gibb E.A."/>
            <person name="Vandervalk B.P."/>
            <person name="Mohamadi H."/>
            <person name="Chu J."/>
            <person name="Raymond A."/>
            <person name="Pleasance S."/>
            <person name="Coope R."/>
            <person name="Wildung M.R."/>
            <person name="Ritland C.E."/>
            <person name="Bousquet J."/>
            <person name="Jones S.J."/>
            <person name="Bohlmann J."/>
            <person name="Birol I."/>
        </authorList>
    </citation>
    <scope>NUCLEOTIDE SEQUENCE [LARGE SCALE GENOMIC DNA]</scope>
    <source>
        <tissue evidence="1">Flushing bud</tissue>
    </source>
</reference>
<sequence>MGHIPICQVLSILLKEDIFIMTIEKANLHHFYDSHHLEQKELYRGLTADDRNLATSPPIACLHTCARP</sequence>
<dbReference type="AlphaFoldDB" id="A0A101LZS4"/>
<gene>
    <name evidence="1" type="ORF">ABT39_MTgene5272</name>
</gene>